<gene>
    <name evidence="2" type="ORF">KIN20_029761</name>
</gene>
<reference evidence="2" key="1">
    <citation type="submission" date="2021-06" db="EMBL/GenBank/DDBJ databases">
        <title>Parelaphostrongylus tenuis whole genome reference sequence.</title>
        <authorList>
            <person name="Garwood T.J."/>
            <person name="Larsen P.A."/>
            <person name="Fountain-Jones N.M."/>
            <person name="Garbe J.R."/>
            <person name="Macchietto M.G."/>
            <person name="Kania S.A."/>
            <person name="Gerhold R.W."/>
            <person name="Richards J.E."/>
            <person name="Wolf T.M."/>
        </authorList>
    </citation>
    <scope>NUCLEOTIDE SEQUENCE</scope>
    <source>
        <strain evidence="2">MNPRO001-30</strain>
        <tissue evidence="2">Meninges</tissue>
    </source>
</reference>
<dbReference type="AlphaFoldDB" id="A0AAD5R391"/>
<evidence type="ECO:0000256" key="1">
    <source>
        <dbReference type="SAM" id="MobiDB-lite"/>
    </source>
</evidence>
<feature type="region of interest" description="Disordered" evidence="1">
    <location>
        <begin position="1"/>
        <end position="22"/>
    </location>
</feature>
<accession>A0AAD5R391</accession>
<dbReference type="Proteomes" id="UP001196413">
    <property type="component" value="Unassembled WGS sequence"/>
</dbReference>
<evidence type="ECO:0000313" key="2">
    <source>
        <dbReference type="EMBL" id="KAJ1368598.1"/>
    </source>
</evidence>
<dbReference type="EMBL" id="JAHQIW010006237">
    <property type="protein sequence ID" value="KAJ1368598.1"/>
    <property type="molecule type" value="Genomic_DNA"/>
</dbReference>
<sequence length="75" mass="8311">MQCQLKKRQAGDHSYGDEPSLPTQAAYEVIEITTFVPVPEEEVQAVKNGLPVSPPMVTEEGDKPELARMVINYLP</sequence>
<protein>
    <submittedName>
        <fullName evidence="2">Uncharacterized protein</fullName>
    </submittedName>
</protein>
<keyword evidence="3" id="KW-1185">Reference proteome</keyword>
<comment type="caution">
    <text evidence="2">The sequence shown here is derived from an EMBL/GenBank/DDBJ whole genome shotgun (WGS) entry which is preliminary data.</text>
</comment>
<proteinExistence type="predicted"/>
<evidence type="ECO:0000313" key="3">
    <source>
        <dbReference type="Proteomes" id="UP001196413"/>
    </source>
</evidence>
<organism evidence="2 3">
    <name type="scientific">Parelaphostrongylus tenuis</name>
    <name type="common">Meningeal worm</name>
    <dbReference type="NCBI Taxonomy" id="148309"/>
    <lineage>
        <taxon>Eukaryota</taxon>
        <taxon>Metazoa</taxon>
        <taxon>Ecdysozoa</taxon>
        <taxon>Nematoda</taxon>
        <taxon>Chromadorea</taxon>
        <taxon>Rhabditida</taxon>
        <taxon>Rhabditina</taxon>
        <taxon>Rhabditomorpha</taxon>
        <taxon>Strongyloidea</taxon>
        <taxon>Metastrongylidae</taxon>
        <taxon>Parelaphostrongylus</taxon>
    </lineage>
</organism>
<name>A0AAD5R391_PARTN</name>